<proteinExistence type="predicted"/>
<reference evidence="2 3" key="1">
    <citation type="submission" date="2015-09" db="EMBL/GenBank/DDBJ databases">
        <title>Genome of Desulfovibrio dechloracetivorans BerOc1, a mercury methylating strain isolated from highly hydrocarbons and metals contaminated coastal sediments.</title>
        <authorList>
            <person name="Goni Urriza M."/>
            <person name="Gassie C."/>
            <person name="Bouchez O."/>
            <person name="Klopp C."/>
            <person name="Ranchou-Peyruse A."/>
            <person name="Remy G."/>
        </authorList>
    </citation>
    <scope>NUCLEOTIDE SEQUENCE [LARGE SCALE GENOMIC DNA]</scope>
    <source>
        <strain evidence="2 3">BerOc1</strain>
    </source>
</reference>
<dbReference type="InterPro" id="IPR000182">
    <property type="entry name" value="GNAT_dom"/>
</dbReference>
<dbReference type="SUPFAM" id="SSF55729">
    <property type="entry name" value="Acyl-CoA N-acyltransferases (Nat)"/>
    <property type="match status" value="1"/>
</dbReference>
<sequence length="178" mass="20362">MNDFLGIELSTERCRLRPWRMEDIPLIPPVANTRDISWNTSFLFPHPFDEAAAERMVYWARKGAGEDKWQFAVLVDGELVGSCGTIRGTDVEAHTARVGYWLGPAHWGKGLATEMVAELVRYMRDHTPIEQLTASCFGWNPASRRVLEKTGFRQEGLRRGVVRKWGKLTDLWIYGLLL</sequence>
<evidence type="ECO:0000259" key="1">
    <source>
        <dbReference type="PROSITE" id="PS51186"/>
    </source>
</evidence>
<accession>A0A1J5N5W7</accession>
<dbReference type="AlphaFoldDB" id="A0A1J5N5W7"/>
<dbReference type="PANTHER" id="PTHR43328:SF1">
    <property type="entry name" value="N-ACETYLTRANSFERASE DOMAIN-CONTAINING PROTEIN"/>
    <property type="match status" value="1"/>
</dbReference>
<protein>
    <submittedName>
        <fullName evidence="2">Putative ribosomal N-acetyltransferase YdaF</fullName>
        <ecNumber evidence="2">2.3.1.-</ecNumber>
    </submittedName>
</protein>
<feature type="domain" description="N-acetyltransferase" evidence="1">
    <location>
        <begin position="14"/>
        <end position="178"/>
    </location>
</feature>
<comment type="caution">
    <text evidence="2">The sequence shown here is derived from an EMBL/GenBank/DDBJ whole genome shotgun (WGS) entry which is preliminary data.</text>
</comment>
<name>A0A1J5N5W7_9BACT</name>
<dbReference type="EC" id="2.3.1.-" evidence="2"/>
<dbReference type="GO" id="GO:0016747">
    <property type="term" value="F:acyltransferase activity, transferring groups other than amino-acyl groups"/>
    <property type="evidence" value="ECO:0007669"/>
    <property type="project" value="InterPro"/>
</dbReference>
<dbReference type="EMBL" id="LKAQ01000004">
    <property type="protein sequence ID" value="OIQ51011.1"/>
    <property type="molecule type" value="Genomic_DNA"/>
</dbReference>
<keyword evidence="2" id="KW-0808">Transferase</keyword>
<dbReference type="InterPro" id="IPR016181">
    <property type="entry name" value="Acyl_CoA_acyltransferase"/>
</dbReference>
<gene>
    <name evidence="2" type="primary">ydaF</name>
    <name evidence="2" type="ORF">BerOc1_02956</name>
</gene>
<evidence type="ECO:0000313" key="2">
    <source>
        <dbReference type="EMBL" id="OIQ51011.1"/>
    </source>
</evidence>
<dbReference type="Gene3D" id="3.40.630.30">
    <property type="match status" value="1"/>
</dbReference>
<evidence type="ECO:0000313" key="3">
    <source>
        <dbReference type="Proteomes" id="UP000181901"/>
    </source>
</evidence>
<dbReference type="RefSeq" id="WP_071546401.1">
    <property type="nucleotide sequence ID" value="NZ_LKAQ01000004.1"/>
</dbReference>
<organism evidence="2 3">
    <name type="scientific">Pseudodesulfovibrio hydrargyri</name>
    <dbReference type="NCBI Taxonomy" id="2125990"/>
    <lineage>
        <taxon>Bacteria</taxon>
        <taxon>Pseudomonadati</taxon>
        <taxon>Thermodesulfobacteriota</taxon>
        <taxon>Desulfovibrionia</taxon>
        <taxon>Desulfovibrionales</taxon>
        <taxon>Desulfovibrionaceae</taxon>
    </lineage>
</organism>
<dbReference type="OrthoDB" id="9801656at2"/>
<dbReference type="PANTHER" id="PTHR43328">
    <property type="entry name" value="ACETYLTRANSFERASE-RELATED"/>
    <property type="match status" value="1"/>
</dbReference>
<dbReference type="PROSITE" id="PS51186">
    <property type="entry name" value="GNAT"/>
    <property type="match status" value="1"/>
</dbReference>
<keyword evidence="3" id="KW-1185">Reference proteome</keyword>
<dbReference type="Pfam" id="PF13302">
    <property type="entry name" value="Acetyltransf_3"/>
    <property type="match status" value="1"/>
</dbReference>
<dbReference type="Proteomes" id="UP000181901">
    <property type="component" value="Unassembled WGS sequence"/>
</dbReference>
<keyword evidence="2" id="KW-0012">Acyltransferase</keyword>
<dbReference type="CDD" id="cd04301">
    <property type="entry name" value="NAT_SF"/>
    <property type="match status" value="1"/>
</dbReference>